<gene>
    <name evidence="1" type="ORF">QJS04_geneDACA003667</name>
</gene>
<dbReference type="Proteomes" id="UP001179952">
    <property type="component" value="Unassembled WGS sequence"/>
</dbReference>
<reference evidence="1" key="2">
    <citation type="submission" date="2023-06" db="EMBL/GenBank/DDBJ databases">
        <authorList>
            <person name="Ma L."/>
            <person name="Liu K.-W."/>
            <person name="Li Z."/>
            <person name="Hsiao Y.-Y."/>
            <person name="Qi Y."/>
            <person name="Fu T."/>
            <person name="Tang G."/>
            <person name="Zhang D."/>
            <person name="Sun W.-H."/>
            <person name="Liu D.-K."/>
            <person name="Li Y."/>
            <person name="Chen G.-Z."/>
            <person name="Liu X.-D."/>
            <person name="Liao X.-Y."/>
            <person name="Jiang Y.-T."/>
            <person name="Yu X."/>
            <person name="Hao Y."/>
            <person name="Huang J."/>
            <person name="Zhao X.-W."/>
            <person name="Ke S."/>
            <person name="Chen Y.-Y."/>
            <person name="Wu W.-L."/>
            <person name="Hsu J.-L."/>
            <person name="Lin Y.-F."/>
            <person name="Huang M.-D."/>
            <person name="Li C.-Y."/>
            <person name="Huang L."/>
            <person name="Wang Z.-W."/>
            <person name="Zhao X."/>
            <person name="Zhong W.-Y."/>
            <person name="Peng D.-H."/>
            <person name="Ahmad S."/>
            <person name="Lan S."/>
            <person name="Zhang J.-S."/>
            <person name="Tsai W.-C."/>
            <person name="Van De Peer Y."/>
            <person name="Liu Z.-J."/>
        </authorList>
    </citation>
    <scope>NUCLEOTIDE SEQUENCE</scope>
    <source>
        <strain evidence="1">SCP</strain>
        <tissue evidence="1">Leaves</tissue>
    </source>
</reference>
<name>A0AAV9BSB4_ACOGR</name>
<accession>A0AAV9BSB4</accession>
<evidence type="ECO:0000313" key="2">
    <source>
        <dbReference type="Proteomes" id="UP001179952"/>
    </source>
</evidence>
<sequence length="78" mass="8478">MAVEVVAERVVYVLHGTEHVSRKVAGDDFVPDRNVSEPLTSGQYARTLVGPDPFFREGFGGREVVEVLIGCAEEDSDA</sequence>
<organism evidence="1 2">
    <name type="scientific">Acorus gramineus</name>
    <name type="common">Dwarf sweet flag</name>
    <dbReference type="NCBI Taxonomy" id="55184"/>
    <lineage>
        <taxon>Eukaryota</taxon>
        <taxon>Viridiplantae</taxon>
        <taxon>Streptophyta</taxon>
        <taxon>Embryophyta</taxon>
        <taxon>Tracheophyta</taxon>
        <taxon>Spermatophyta</taxon>
        <taxon>Magnoliopsida</taxon>
        <taxon>Liliopsida</taxon>
        <taxon>Acoraceae</taxon>
        <taxon>Acorus</taxon>
    </lineage>
</organism>
<dbReference type="AlphaFoldDB" id="A0AAV9BSB4"/>
<proteinExistence type="predicted"/>
<dbReference type="EMBL" id="JAUJYN010000002">
    <property type="protein sequence ID" value="KAK1279227.1"/>
    <property type="molecule type" value="Genomic_DNA"/>
</dbReference>
<evidence type="ECO:0000313" key="1">
    <source>
        <dbReference type="EMBL" id="KAK1279227.1"/>
    </source>
</evidence>
<reference evidence="1" key="1">
    <citation type="journal article" date="2023" name="Nat. Commun.">
        <title>Diploid and tetraploid genomes of Acorus and the evolution of monocots.</title>
        <authorList>
            <person name="Ma L."/>
            <person name="Liu K.W."/>
            <person name="Li Z."/>
            <person name="Hsiao Y.Y."/>
            <person name="Qi Y."/>
            <person name="Fu T."/>
            <person name="Tang G.D."/>
            <person name="Zhang D."/>
            <person name="Sun W.H."/>
            <person name="Liu D.K."/>
            <person name="Li Y."/>
            <person name="Chen G.Z."/>
            <person name="Liu X.D."/>
            <person name="Liao X.Y."/>
            <person name="Jiang Y.T."/>
            <person name="Yu X."/>
            <person name="Hao Y."/>
            <person name="Huang J."/>
            <person name="Zhao X.W."/>
            <person name="Ke S."/>
            <person name="Chen Y.Y."/>
            <person name="Wu W.L."/>
            <person name="Hsu J.L."/>
            <person name="Lin Y.F."/>
            <person name="Huang M.D."/>
            <person name="Li C.Y."/>
            <person name="Huang L."/>
            <person name="Wang Z.W."/>
            <person name="Zhao X."/>
            <person name="Zhong W.Y."/>
            <person name="Peng D.H."/>
            <person name="Ahmad S."/>
            <person name="Lan S."/>
            <person name="Zhang J.S."/>
            <person name="Tsai W.C."/>
            <person name="Van de Peer Y."/>
            <person name="Liu Z.J."/>
        </authorList>
    </citation>
    <scope>NUCLEOTIDE SEQUENCE</scope>
    <source>
        <strain evidence="1">SCP</strain>
    </source>
</reference>
<protein>
    <submittedName>
        <fullName evidence="1">Uncharacterized protein</fullName>
    </submittedName>
</protein>
<comment type="caution">
    <text evidence="1">The sequence shown here is derived from an EMBL/GenBank/DDBJ whole genome shotgun (WGS) entry which is preliminary data.</text>
</comment>
<keyword evidence="2" id="KW-1185">Reference proteome</keyword>